<feature type="domain" description="TonB-dependent receptor-like beta-barrel" evidence="14">
    <location>
        <begin position="242"/>
        <end position="671"/>
    </location>
</feature>
<dbReference type="PANTHER" id="PTHR32552">
    <property type="entry name" value="FERRICHROME IRON RECEPTOR-RELATED"/>
    <property type="match status" value="1"/>
</dbReference>
<dbReference type="RefSeq" id="WP_114086660.1">
    <property type="nucleotide sequence ID" value="NZ_JPWH01000001.1"/>
</dbReference>
<keyword evidence="7" id="KW-0406">Ion transport</keyword>
<dbReference type="PANTHER" id="PTHR32552:SF81">
    <property type="entry name" value="TONB-DEPENDENT OUTER MEMBRANE RECEPTOR"/>
    <property type="match status" value="1"/>
</dbReference>
<evidence type="ECO:0000256" key="13">
    <source>
        <dbReference type="SAM" id="SignalP"/>
    </source>
</evidence>
<dbReference type="EMBL" id="JPWH01000001">
    <property type="protein sequence ID" value="RCK54077.1"/>
    <property type="molecule type" value="Genomic_DNA"/>
</dbReference>
<dbReference type="Pfam" id="PF00593">
    <property type="entry name" value="TonB_dep_Rec_b-barrel"/>
    <property type="match status" value="1"/>
</dbReference>
<organism evidence="16 17">
    <name type="scientific">Thalassospira profundimaris</name>
    <dbReference type="NCBI Taxonomy" id="502049"/>
    <lineage>
        <taxon>Bacteria</taxon>
        <taxon>Pseudomonadati</taxon>
        <taxon>Pseudomonadota</taxon>
        <taxon>Alphaproteobacteria</taxon>
        <taxon>Rhodospirillales</taxon>
        <taxon>Thalassospiraceae</taxon>
        <taxon>Thalassospira</taxon>
    </lineage>
</organism>
<evidence type="ECO:0000256" key="1">
    <source>
        <dbReference type="ARBA" id="ARBA00004571"/>
    </source>
</evidence>
<evidence type="ECO:0000256" key="4">
    <source>
        <dbReference type="ARBA" id="ARBA00022496"/>
    </source>
</evidence>
<comment type="subcellular location">
    <subcellularLocation>
        <location evidence="1 11">Cell outer membrane</location>
        <topology evidence="1 11">Multi-pass membrane protein</topology>
    </subcellularLocation>
</comment>
<dbReference type="GO" id="GO:0009279">
    <property type="term" value="C:cell outer membrane"/>
    <property type="evidence" value="ECO:0007669"/>
    <property type="project" value="UniProtKB-SubCell"/>
</dbReference>
<evidence type="ECO:0000256" key="8">
    <source>
        <dbReference type="ARBA" id="ARBA00023077"/>
    </source>
</evidence>
<keyword evidence="8 12" id="KW-0798">TonB box</keyword>
<keyword evidence="10 11" id="KW-0998">Cell outer membrane</keyword>
<evidence type="ECO:0000259" key="14">
    <source>
        <dbReference type="Pfam" id="PF00593"/>
    </source>
</evidence>
<proteinExistence type="inferred from homology"/>
<feature type="domain" description="TonB-dependent receptor plug" evidence="15">
    <location>
        <begin position="61"/>
        <end position="163"/>
    </location>
</feature>
<keyword evidence="9 11" id="KW-0472">Membrane</keyword>
<dbReference type="GO" id="GO:0006826">
    <property type="term" value="P:iron ion transport"/>
    <property type="evidence" value="ECO:0007669"/>
    <property type="project" value="UniProtKB-KW"/>
</dbReference>
<evidence type="ECO:0000256" key="6">
    <source>
        <dbReference type="ARBA" id="ARBA00023004"/>
    </source>
</evidence>
<dbReference type="Proteomes" id="UP000252517">
    <property type="component" value="Unassembled WGS sequence"/>
</dbReference>
<keyword evidence="5 11" id="KW-0812">Transmembrane</keyword>
<keyword evidence="3 11" id="KW-1134">Transmembrane beta strand</keyword>
<dbReference type="OrthoDB" id="7413795at2"/>
<evidence type="ECO:0000256" key="9">
    <source>
        <dbReference type="ARBA" id="ARBA00023136"/>
    </source>
</evidence>
<gene>
    <name evidence="16" type="ORF">TH25_01675</name>
</gene>
<evidence type="ECO:0000256" key="7">
    <source>
        <dbReference type="ARBA" id="ARBA00023065"/>
    </source>
</evidence>
<keyword evidence="13" id="KW-0732">Signal</keyword>
<accession>A0A367XK87</accession>
<evidence type="ECO:0000313" key="16">
    <source>
        <dbReference type="EMBL" id="RCK54077.1"/>
    </source>
</evidence>
<feature type="chain" id="PRO_5017000257" description="TonB-dependent receptor" evidence="13">
    <location>
        <begin position="27"/>
        <end position="705"/>
    </location>
</feature>
<evidence type="ECO:0000256" key="3">
    <source>
        <dbReference type="ARBA" id="ARBA00022452"/>
    </source>
</evidence>
<sequence length="705" mass="77154">MRIGKRGLGATVSVMAVCLGNMAATAQEGAGPKTEKTDDPVSVFQTEPVVIDARRWQETLDRIPGSVSVFGKSALDRPMVDDLAVIAKKVPNVQIEQSTILKRVVIRGMTATDTSMQDPVGYFVNDVALPHGAMQAPRLFDADSMEIIKGPQGTLYGRNTEAGAIKVSTATPDWSNSAEMGLETYFEDGARNWVPGYVANARVSGVIVPDKAAVSFALRGETTDGVYYNQYDDSKKGGDDNNFTSSAGLSIWAGDDTEITLKSVIDRQNLGKQRIRYTDGARATDRFVTNYNSTSYDDSLSAVQSLRVDHDFDGLKLTSVSGWAHYDRDFEMDLDAWTLPSLPTQLSNQNDALSQEVRLSSDQPGSDWRWLAGLYGFYEWSNTDFRFSTPRTTRLTDIEQTGAAAFGQVEVNVTEKVRLGGGARLERISQEGSQHYDSGTGNRAYYADHTTTTTVLPKVSLSYDVSDGVMAYASYARGYLPGGYNYAQSTDISGFTYDPEYSWTAETGVKLAAFDGQLTTDLSLFHTKVTDMQIIDFVVGGNQKVSNAGEAEIYGLEVSADGRVTEEWSVYGSFGLQHAEATSYRTTTAMGATQDFSGNRLPMAASYTYAAGLSYRQNGENGWFGQAGLNGSGPYYFNSQNTARQDAYAITDAEIGYRLGRSEVSLWMSNIFDQETYRRATATMAGMVVEDGQARTIGVNWRVKW</sequence>
<dbReference type="Pfam" id="PF07715">
    <property type="entry name" value="Plug"/>
    <property type="match status" value="1"/>
</dbReference>
<evidence type="ECO:0000256" key="11">
    <source>
        <dbReference type="PROSITE-ProRule" id="PRU01360"/>
    </source>
</evidence>
<keyword evidence="6" id="KW-0408">Iron</keyword>
<dbReference type="InterPro" id="IPR000531">
    <property type="entry name" value="Beta-barrel_TonB"/>
</dbReference>
<reference evidence="16 17" key="1">
    <citation type="submission" date="2014-07" db="EMBL/GenBank/DDBJ databases">
        <title>Draft genome sequence of Thalassospira profundimaris S25-3-2.</title>
        <authorList>
            <person name="Lai Q."/>
            <person name="Shao Z."/>
        </authorList>
    </citation>
    <scope>NUCLEOTIDE SEQUENCE [LARGE SCALE GENOMIC DNA]</scope>
    <source>
        <strain evidence="16 17">S25-3-2</strain>
    </source>
</reference>
<keyword evidence="4" id="KW-0410">Iron transport</keyword>
<dbReference type="Gene3D" id="2.40.170.20">
    <property type="entry name" value="TonB-dependent receptor, beta-barrel domain"/>
    <property type="match status" value="1"/>
</dbReference>
<evidence type="ECO:0000256" key="2">
    <source>
        <dbReference type="ARBA" id="ARBA00022448"/>
    </source>
</evidence>
<evidence type="ECO:0000256" key="10">
    <source>
        <dbReference type="ARBA" id="ARBA00023237"/>
    </source>
</evidence>
<dbReference type="SUPFAM" id="SSF56935">
    <property type="entry name" value="Porins"/>
    <property type="match status" value="1"/>
</dbReference>
<dbReference type="InterPro" id="IPR036942">
    <property type="entry name" value="Beta-barrel_TonB_sf"/>
</dbReference>
<evidence type="ECO:0000259" key="15">
    <source>
        <dbReference type="Pfam" id="PF07715"/>
    </source>
</evidence>
<evidence type="ECO:0000256" key="5">
    <source>
        <dbReference type="ARBA" id="ARBA00022692"/>
    </source>
</evidence>
<keyword evidence="2 11" id="KW-0813">Transport</keyword>
<evidence type="ECO:0000313" key="17">
    <source>
        <dbReference type="Proteomes" id="UP000252517"/>
    </source>
</evidence>
<comment type="caution">
    <text evidence="16">The sequence shown here is derived from an EMBL/GenBank/DDBJ whole genome shotgun (WGS) entry which is preliminary data.</text>
</comment>
<comment type="similarity">
    <text evidence="11 12">Belongs to the TonB-dependent receptor family.</text>
</comment>
<dbReference type="AlphaFoldDB" id="A0A367XK87"/>
<dbReference type="InterPro" id="IPR039426">
    <property type="entry name" value="TonB-dep_rcpt-like"/>
</dbReference>
<protein>
    <recommendedName>
        <fullName evidence="18">TonB-dependent receptor</fullName>
    </recommendedName>
</protein>
<name>A0A367XK87_9PROT</name>
<feature type="signal peptide" evidence="13">
    <location>
        <begin position="1"/>
        <end position="26"/>
    </location>
</feature>
<evidence type="ECO:0008006" key="18">
    <source>
        <dbReference type="Google" id="ProtNLM"/>
    </source>
</evidence>
<dbReference type="InterPro" id="IPR012910">
    <property type="entry name" value="Plug_dom"/>
</dbReference>
<dbReference type="PROSITE" id="PS52016">
    <property type="entry name" value="TONB_DEPENDENT_REC_3"/>
    <property type="match status" value="1"/>
</dbReference>
<evidence type="ECO:0000256" key="12">
    <source>
        <dbReference type="RuleBase" id="RU003357"/>
    </source>
</evidence>